<dbReference type="InterPro" id="IPR036442">
    <property type="entry name" value="ProQ/FinO_sf"/>
</dbReference>
<evidence type="ECO:0000256" key="5">
    <source>
        <dbReference type="SAM" id="MobiDB-lite"/>
    </source>
</evidence>
<keyword evidence="1 4" id="KW-0963">Cytoplasm</keyword>
<dbReference type="GO" id="GO:0033592">
    <property type="term" value="F:RNA strand annealing activity"/>
    <property type="evidence" value="ECO:0007669"/>
    <property type="project" value="UniProtKB-UniRule"/>
</dbReference>
<dbReference type="PATRIC" id="fig|505341.3.peg.531"/>
<dbReference type="HAMAP" id="MF_00749">
    <property type="entry name" value="ProQ"/>
    <property type="match status" value="1"/>
</dbReference>
<comment type="caution">
    <text evidence="7">The sequence shown here is derived from an EMBL/GenBank/DDBJ whole genome shotgun (WGS) entry which is preliminary data.</text>
</comment>
<dbReference type="GO" id="GO:0034057">
    <property type="term" value="F:RNA strand-exchange activity"/>
    <property type="evidence" value="ECO:0007669"/>
    <property type="project" value="UniProtKB-UniRule"/>
</dbReference>
<feature type="domain" description="ProQ/FinO" evidence="6">
    <location>
        <begin position="21"/>
        <end position="135"/>
    </location>
</feature>
<comment type="subcellular location">
    <subcellularLocation>
        <location evidence="4">Cytoplasm</location>
    </subcellularLocation>
</comment>
<feature type="region of interest" description="Disordered" evidence="5">
    <location>
        <begin position="1"/>
        <end position="20"/>
    </location>
</feature>
<dbReference type="SMART" id="SM00945">
    <property type="entry name" value="ProQ"/>
    <property type="match status" value="1"/>
</dbReference>
<comment type="function">
    <text evidence="4">RNA chaperone with significant RNA binding, RNA strand exchange and RNA duplexing activities.</text>
</comment>
<dbReference type="OrthoDB" id="8421419at2"/>
<evidence type="ECO:0000313" key="7">
    <source>
        <dbReference type="EMBL" id="OBW95626.1"/>
    </source>
</evidence>
<evidence type="ECO:0000256" key="4">
    <source>
        <dbReference type="HAMAP-Rule" id="MF_00749"/>
    </source>
</evidence>
<keyword evidence="2 4" id="KW-0694">RNA-binding</keyword>
<feature type="compositionally biased region" description="Polar residues" evidence="5">
    <location>
        <begin position="10"/>
        <end position="20"/>
    </location>
</feature>
<dbReference type="NCBIfam" id="NF003434">
    <property type="entry name" value="PRK04950.1"/>
    <property type="match status" value="1"/>
</dbReference>
<keyword evidence="8" id="KW-1185">Reference proteome</keyword>
<dbReference type="InterPro" id="IPR023529">
    <property type="entry name" value="ProQ"/>
</dbReference>
<organism evidence="7 8">
    <name type="scientific">Gallibacterium salpingitidis</name>
    <dbReference type="NCBI Taxonomy" id="505341"/>
    <lineage>
        <taxon>Bacteria</taxon>
        <taxon>Pseudomonadati</taxon>
        <taxon>Pseudomonadota</taxon>
        <taxon>Gammaproteobacteria</taxon>
        <taxon>Pasteurellales</taxon>
        <taxon>Pasteurellaceae</taxon>
        <taxon>Gallibacterium</taxon>
    </lineage>
</organism>
<evidence type="ECO:0000256" key="1">
    <source>
        <dbReference type="ARBA" id="ARBA00022490"/>
    </source>
</evidence>
<gene>
    <name evidence="4" type="primary">proQ</name>
    <name evidence="7" type="ORF">QS62_02645</name>
</gene>
<dbReference type="Pfam" id="PF04352">
    <property type="entry name" value="ProQ"/>
    <property type="match status" value="1"/>
</dbReference>
<sequence length="221" mass="25035">MSLETENKNEQQANAETATKNKFQENNQVIAYLAEKFPLCFSTQGEAKPLKIGIFQDLAERLKDDETVSNSQLRRALRQYTAGWRYLHGYKPGAKRIDLDGNPCGEVELQHIAHAEQRLQESKAKKFAKTAEQRAKQAKDKEQKPRKPNYKKNPHNKGAVRRKPALVPVDLSTLQETQQVKIKVGEKTQIATVLAVSKDSVRVELAQGLVLTITEDRVFQL</sequence>
<keyword evidence="3 4" id="KW-0143">Chaperone</keyword>
<dbReference type="EMBL" id="JTJL01000009">
    <property type="protein sequence ID" value="OBW95626.1"/>
    <property type="molecule type" value="Genomic_DNA"/>
</dbReference>
<name>A0A1A7P1K7_9PAST</name>
<evidence type="ECO:0000256" key="3">
    <source>
        <dbReference type="ARBA" id="ARBA00023186"/>
    </source>
</evidence>
<evidence type="ECO:0000259" key="6">
    <source>
        <dbReference type="SMART" id="SM00945"/>
    </source>
</evidence>
<dbReference type="SUPFAM" id="SSF48657">
    <property type="entry name" value="FinO-like"/>
    <property type="match status" value="1"/>
</dbReference>
<dbReference type="GO" id="GO:0010608">
    <property type="term" value="P:post-transcriptional regulation of gene expression"/>
    <property type="evidence" value="ECO:0007669"/>
    <property type="project" value="InterPro"/>
</dbReference>
<dbReference type="InterPro" id="IPR016103">
    <property type="entry name" value="ProQ/FinO"/>
</dbReference>
<dbReference type="Gene3D" id="1.10.1710.10">
    <property type="entry name" value="ProQ/FinO domain"/>
    <property type="match status" value="1"/>
</dbReference>
<reference evidence="7 8" key="1">
    <citation type="submission" date="2014-11" db="EMBL/GenBank/DDBJ databases">
        <title>Pan-genome of Gallibacterium spp.</title>
        <authorList>
            <person name="Kudirkiene E."/>
            <person name="Bojesen A.M."/>
        </authorList>
    </citation>
    <scope>NUCLEOTIDE SEQUENCE [LARGE SCALE GENOMIC DNA]</scope>
    <source>
        <strain evidence="7 8">F150</strain>
    </source>
</reference>
<dbReference type="RefSeq" id="WP_082966116.1">
    <property type="nucleotide sequence ID" value="NZ_JTJL01000009.1"/>
</dbReference>
<feature type="compositionally biased region" description="Basic residues" evidence="5">
    <location>
        <begin position="146"/>
        <end position="164"/>
    </location>
</feature>
<dbReference type="Pfam" id="PF17516">
    <property type="entry name" value="ProQ_C"/>
    <property type="match status" value="1"/>
</dbReference>
<dbReference type="PANTHER" id="PTHR38106">
    <property type="entry name" value="RNA CHAPERONE PROQ"/>
    <property type="match status" value="1"/>
</dbReference>
<comment type="similarity">
    <text evidence="4">Belongs to the ProQ family.</text>
</comment>
<accession>A0A1A7P1K7</accession>
<dbReference type="GO" id="GO:0005829">
    <property type="term" value="C:cytosol"/>
    <property type="evidence" value="ECO:0007669"/>
    <property type="project" value="TreeGrafter"/>
</dbReference>
<dbReference type="PANTHER" id="PTHR38106:SF1">
    <property type="entry name" value="RNA CHAPERONE PROQ"/>
    <property type="match status" value="1"/>
</dbReference>
<dbReference type="InterPro" id="IPR035236">
    <property type="entry name" value="ProQ_C"/>
</dbReference>
<evidence type="ECO:0000256" key="2">
    <source>
        <dbReference type="ARBA" id="ARBA00022884"/>
    </source>
</evidence>
<protein>
    <recommendedName>
        <fullName evidence="4">RNA chaperone ProQ</fullName>
    </recommendedName>
</protein>
<feature type="region of interest" description="Disordered" evidence="5">
    <location>
        <begin position="120"/>
        <end position="165"/>
    </location>
</feature>
<dbReference type="Proteomes" id="UP000092649">
    <property type="component" value="Unassembled WGS sequence"/>
</dbReference>
<evidence type="ECO:0000313" key="8">
    <source>
        <dbReference type="Proteomes" id="UP000092649"/>
    </source>
</evidence>
<feature type="compositionally biased region" description="Basic and acidic residues" evidence="5">
    <location>
        <begin position="120"/>
        <end position="145"/>
    </location>
</feature>
<dbReference type="AlphaFoldDB" id="A0A1A7P1K7"/>
<proteinExistence type="inferred from homology"/>